<comment type="similarity">
    <text evidence="6">Belongs to the methyltransferase superfamily. RNA methyltransferase RsmG family.</text>
</comment>
<dbReference type="PANTHER" id="PTHR31760">
    <property type="entry name" value="S-ADENOSYL-L-METHIONINE-DEPENDENT METHYLTRANSFERASES SUPERFAMILY PROTEIN"/>
    <property type="match status" value="1"/>
</dbReference>
<dbReference type="GO" id="GO:0070043">
    <property type="term" value="F:rRNA (guanine-N7-)-methyltransferase activity"/>
    <property type="evidence" value="ECO:0007669"/>
    <property type="project" value="UniProtKB-UniRule"/>
</dbReference>
<evidence type="ECO:0000313" key="7">
    <source>
        <dbReference type="EMBL" id="WKN37667.1"/>
    </source>
</evidence>
<dbReference type="EMBL" id="CP120682">
    <property type="protein sequence ID" value="WKN37667.1"/>
    <property type="molecule type" value="Genomic_DNA"/>
</dbReference>
<dbReference type="PIRSF" id="PIRSF003078">
    <property type="entry name" value="GidB"/>
    <property type="match status" value="1"/>
</dbReference>
<dbReference type="InterPro" id="IPR003682">
    <property type="entry name" value="rRNA_ssu_MeTfrase_G"/>
</dbReference>
<accession>A0AA49GNM1</accession>
<comment type="function">
    <text evidence="6">Specifically methylates the N7 position of a guanine in 16S rRNA.</text>
</comment>
<proteinExistence type="inferred from homology"/>
<dbReference type="CDD" id="cd02440">
    <property type="entry name" value="AdoMet_MTases"/>
    <property type="match status" value="1"/>
</dbReference>
<keyword evidence="1 6" id="KW-0963">Cytoplasm</keyword>
<dbReference type="EC" id="2.1.1.-" evidence="6"/>
<comment type="subcellular location">
    <subcellularLocation>
        <location evidence="6">Cytoplasm</location>
    </subcellularLocation>
</comment>
<keyword evidence="4 6" id="KW-0808">Transferase</keyword>
<keyword evidence="2 6" id="KW-0698">rRNA processing</keyword>
<dbReference type="Gene3D" id="3.40.50.150">
    <property type="entry name" value="Vaccinia Virus protein VP39"/>
    <property type="match status" value="1"/>
</dbReference>
<evidence type="ECO:0000256" key="6">
    <source>
        <dbReference type="HAMAP-Rule" id="MF_00074"/>
    </source>
</evidence>
<dbReference type="HAMAP" id="MF_00074">
    <property type="entry name" value="16SrRNA_methyltr_G"/>
    <property type="match status" value="1"/>
</dbReference>
<dbReference type="InterPro" id="IPR029063">
    <property type="entry name" value="SAM-dependent_MTases_sf"/>
</dbReference>
<comment type="caution">
    <text evidence="6">Lacks conserved residue(s) required for the propagation of feature annotation.</text>
</comment>
<dbReference type="Pfam" id="PF02527">
    <property type="entry name" value="GidB"/>
    <property type="match status" value="1"/>
</dbReference>
<dbReference type="SUPFAM" id="SSF53335">
    <property type="entry name" value="S-adenosyl-L-methionine-dependent methyltransferases"/>
    <property type="match status" value="1"/>
</dbReference>
<organism evidence="7">
    <name type="scientific">Roseihalotalea indica</name>
    <dbReference type="NCBI Taxonomy" id="2867963"/>
    <lineage>
        <taxon>Bacteria</taxon>
        <taxon>Pseudomonadati</taxon>
        <taxon>Bacteroidota</taxon>
        <taxon>Cytophagia</taxon>
        <taxon>Cytophagales</taxon>
        <taxon>Catalimonadaceae</taxon>
        <taxon>Roseihalotalea</taxon>
    </lineage>
</organism>
<gene>
    <name evidence="6 7" type="primary">rsmG</name>
    <name evidence="7" type="ORF">K4G66_02965</name>
</gene>
<dbReference type="NCBIfam" id="TIGR00138">
    <property type="entry name" value="rsmG_gidB"/>
    <property type="match status" value="1"/>
</dbReference>
<feature type="binding site" evidence="6">
    <location>
        <position position="140"/>
    </location>
    <ligand>
        <name>S-adenosyl-L-methionine</name>
        <dbReference type="ChEBI" id="CHEBI:59789"/>
    </ligand>
</feature>
<feature type="binding site" evidence="6">
    <location>
        <position position="81"/>
    </location>
    <ligand>
        <name>S-adenosyl-L-methionine</name>
        <dbReference type="ChEBI" id="CHEBI:59789"/>
    </ligand>
</feature>
<reference evidence="7" key="2">
    <citation type="journal article" date="2024" name="Antonie Van Leeuwenhoek">
        <title>Roseihalotalea indica gen. nov., sp. nov., a halophilic Bacteroidetes from mesopelagic Southwest Indian Ocean with higher carbohydrate metabolic potential.</title>
        <authorList>
            <person name="Chen B."/>
            <person name="Zhang M."/>
            <person name="Lin D."/>
            <person name="Ye J."/>
            <person name="Tang K."/>
        </authorList>
    </citation>
    <scope>NUCLEOTIDE SEQUENCE</scope>
    <source>
        <strain evidence="7">TK19036</strain>
    </source>
</reference>
<keyword evidence="3 6" id="KW-0489">Methyltransferase</keyword>
<dbReference type="PANTHER" id="PTHR31760:SF0">
    <property type="entry name" value="S-ADENOSYL-L-METHIONINE-DEPENDENT METHYLTRANSFERASES SUPERFAMILY PROTEIN"/>
    <property type="match status" value="1"/>
</dbReference>
<sequence>MPHADVSRIFTYFPELSLQQKERLEALYPLYQEWNEKINVVSRKDIENIYIRHVLHSLTIAKVVSFQPAAQILDVGTGGGFPGIPLAILFPETEFYLVDSINKKIKVVQAVADALGLQNVTAEHIRAENVKGSYDFVITRAVARLSMLLQWCRKHIKATSTHAIQNGLLALKGGDLNEELKEAHVNYVLHSLTDYFQEPLFVQKYIVYVPKGK</sequence>
<dbReference type="AlphaFoldDB" id="A0AA49GNM1"/>
<evidence type="ECO:0000256" key="2">
    <source>
        <dbReference type="ARBA" id="ARBA00022552"/>
    </source>
</evidence>
<reference evidence="7" key="1">
    <citation type="journal article" date="2023" name="Comput. Struct. Biotechnol. J.">
        <title>Discovery of a novel marine Bacteroidetes with a rich repertoire of carbohydrate-active enzymes.</title>
        <authorList>
            <person name="Chen B."/>
            <person name="Liu G."/>
            <person name="Chen Q."/>
            <person name="Wang H."/>
            <person name="Liu L."/>
            <person name="Tang K."/>
        </authorList>
    </citation>
    <scope>NUCLEOTIDE SEQUENCE</scope>
    <source>
        <strain evidence="7">TK19036</strain>
    </source>
</reference>
<name>A0AA49GNM1_9BACT</name>
<evidence type="ECO:0000256" key="3">
    <source>
        <dbReference type="ARBA" id="ARBA00022603"/>
    </source>
</evidence>
<keyword evidence="5 6" id="KW-0949">S-adenosyl-L-methionine</keyword>
<evidence type="ECO:0000256" key="1">
    <source>
        <dbReference type="ARBA" id="ARBA00022490"/>
    </source>
</evidence>
<evidence type="ECO:0000256" key="4">
    <source>
        <dbReference type="ARBA" id="ARBA00022679"/>
    </source>
</evidence>
<dbReference type="GO" id="GO:0005829">
    <property type="term" value="C:cytosol"/>
    <property type="evidence" value="ECO:0007669"/>
    <property type="project" value="TreeGrafter"/>
</dbReference>
<evidence type="ECO:0000256" key="5">
    <source>
        <dbReference type="ARBA" id="ARBA00022691"/>
    </source>
</evidence>
<protein>
    <recommendedName>
        <fullName evidence="6">Ribosomal RNA small subunit methyltransferase G</fullName>
        <ecNumber evidence="6">2.1.1.-</ecNumber>
    </recommendedName>
    <alternativeName>
        <fullName evidence="6">16S rRNA 7-methylguanosine methyltransferase</fullName>
        <shortName evidence="6">16S rRNA m7G methyltransferase</shortName>
    </alternativeName>
</protein>
<feature type="binding site" evidence="6">
    <location>
        <position position="76"/>
    </location>
    <ligand>
        <name>S-adenosyl-L-methionine</name>
        <dbReference type="ChEBI" id="CHEBI:59789"/>
    </ligand>
</feature>
<feature type="binding site" evidence="6">
    <location>
        <begin position="127"/>
        <end position="128"/>
    </location>
    <ligand>
        <name>S-adenosyl-L-methionine</name>
        <dbReference type="ChEBI" id="CHEBI:59789"/>
    </ligand>
</feature>